<feature type="transmembrane region" description="Helical" evidence="1">
    <location>
        <begin position="189"/>
        <end position="214"/>
    </location>
</feature>
<sequence>MISTIAIGGLAKRLVEEPPTYKLPDLAPVVFLADLILFLPVLIILGYTLGHVYPTLAAVEDPLPAYEALSMNDDNLPKDDNDPIRVTAEPGKPVTGSIRSINRLLRSYGGWRVSFRGLGYAVVIGILTVSTTGFIALAPFIPTRIAHLLTLIALAPLSTTWTHFIITPPAAPDAARRSFFRRVPRAGKVYAATWFPTFLLWAAAHAAVVLPVALGRLIGLSLPTAGQPPAATVPNYDGADLGKLLCVAGVSVALQALLVIPAHAALTRVQASLLPADEDPVVPFDRSFGGRVEPEVVSGKGFATFGAALKTMPLASWGRIYLLRIKIFAVTVAAYLVMSVIVALELVAMKKRD</sequence>
<keyword evidence="1" id="KW-0812">Transmembrane</keyword>
<gene>
    <name evidence="2" type="ORF">NEMBOFW57_007249</name>
</gene>
<protein>
    <recommendedName>
        <fullName evidence="4">Ubiquitin carrier protein</fullName>
    </recommendedName>
</protein>
<keyword evidence="3" id="KW-1185">Reference proteome</keyword>
<keyword evidence="1" id="KW-0472">Membrane</keyword>
<evidence type="ECO:0008006" key="4">
    <source>
        <dbReference type="Google" id="ProtNLM"/>
    </source>
</evidence>
<proteinExistence type="predicted"/>
<dbReference type="Proteomes" id="UP001197093">
    <property type="component" value="Unassembled WGS sequence"/>
</dbReference>
<feature type="transmembrane region" description="Helical" evidence="1">
    <location>
        <begin position="147"/>
        <end position="168"/>
    </location>
</feature>
<evidence type="ECO:0000313" key="2">
    <source>
        <dbReference type="EMBL" id="KAG7287735.1"/>
    </source>
</evidence>
<evidence type="ECO:0000313" key="3">
    <source>
        <dbReference type="Proteomes" id="UP001197093"/>
    </source>
</evidence>
<feature type="transmembrane region" description="Helical" evidence="1">
    <location>
        <begin position="327"/>
        <end position="348"/>
    </location>
</feature>
<reference evidence="2" key="1">
    <citation type="submission" date="2023-02" db="EMBL/GenBank/DDBJ databases">
        <authorList>
            <person name="Palmer J.M."/>
        </authorList>
    </citation>
    <scope>NUCLEOTIDE SEQUENCE</scope>
    <source>
        <strain evidence="2">FW57</strain>
    </source>
</reference>
<feature type="transmembrane region" description="Helical" evidence="1">
    <location>
        <begin position="26"/>
        <end position="47"/>
    </location>
</feature>
<feature type="transmembrane region" description="Helical" evidence="1">
    <location>
        <begin position="241"/>
        <end position="260"/>
    </location>
</feature>
<dbReference type="AlphaFoldDB" id="A0AAD4EV64"/>
<dbReference type="EMBL" id="JAHCVI010000003">
    <property type="protein sequence ID" value="KAG7287735.1"/>
    <property type="molecule type" value="Genomic_DNA"/>
</dbReference>
<organism evidence="2 3">
    <name type="scientific">Staphylotrichum longicolle</name>
    <dbReference type="NCBI Taxonomy" id="669026"/>
    <lineage>
        <taxon>Eukaryota</taxon>
        <taxon>Fungi</taxon>
        <taxon>Dikarya</taxon>
        <taxon>Ascomycota</taxon>
        <taxon>Pezizomycotina</taxon>
        <taxon>Sordariomycetes</taxon>
        <taxon>Sordariomycetidae</taxon>
        <taxon>Sordariales</taxon>
        <taxon>Chaetomiaceae</taxon>
        <taxon>Staphylotrichum</taxon>
    </lineage>
</organism>
<evidence type="ECO:0000256" key="1">
    <source>
        <dbReference type="SAM" id="Phobius"/>
    </source>
</evidence>
<feature type="transmembrane region" description="Helical" evidence="1">
    <location>
        <begin position="118"/>
        <end position="141"/>
    </location>
</feature>
<comment type="caution">
    <text evidence="2">The sequence shown here is derived from an EMBL/GenBank/DDBJ whole genome shotgun (WGS) entry which is preliminary data.</text>
</comment>
<name>A0AAD4EV64_9PEZI</name>
<accession>A0AAD4EV64</accession>
<keyword evidence="1" id="KW-1133">Transmembrane helix</keyword>